<evidence type="ECO:0000313" key="1">
    <source>
        <dbReference type="EMBL" id="EYC14041.1"/>
    </source>
</evidence>
<comment type="caution">
    <text evidence="1">The sequence shown here is derived from an EMBL/GenBank/DDBJ whole genome shotgun (WGS) entry which is preliminary data.</text>
</comment>
<reference evidence="2" key="1">
    <citation type="journal article" date="2015" name="Nat. Genet.">
        <title>The genome and transcriptome of the zoonotic hookworm Ancylostoma ceylanicum identify infection-specific gene families.</title>
        <authorList>
            <person name="Schwarz E.M."/>
            <person name="Hu Y."/>
            <person name="Antoshechkin I."/>
            <person name="Miller M.M."/>
            <person name="Sternberg P.W."/>
            <person name="Aroian R.V."/>
        </authorList>
    </citation>
    <scope>NUCLEOTIDE SEQUENCE</scope>
    <source>
        <strain evidence="2">HY135</strain>
    </source>
</reference>
<keyword evidence="2" id="KW-1185">Reference proteome</keyword>
<proteinExistence type="predicted"/>
<dbReference type="PANTHER" id="PTHR21523">
    <property type="match status" value="1"/>
</dbReference>
<dbReference type="EMBL" id="JARK01001378">
    <property type="protein sequence ID" value="EYC14041.1"/>
    <property type="molecule type" value="Genomic_DNA"/>
</dbReference>
<dbReference type="PANTHER" id="PTHR21523:SF44">
    <property type="entry name" value="MLT-TEN (MLT-10) RELATED"/>
    <property type="match status" value="1"/>
</dbReference>
<evidence type="ECO:0000313" key="2">
    <source>
        <dbReference type="Proteomes" id="UP000024635"/>
    </source>
</evidence>
<dbReference type="Pfam" id="PF04870">
    <property type="entry name" value="Moulting_cycle"/>
    <property type="match status" value="1"/>
</dbReference>
<accession>A0A016UGN8</accession>
<dbReference type="STRING" id="53326.A0A016UGN8"/>
<dbReference type="OrthoDB" id="5917548at2759"/>
<protein>
    <submittedName>
        <fullName evidence="1">Uncharacterized protein</fullName>
    </submittedName>
</protein>
<gene>
    <name evidence="1" type="primary">Acey_s0042.g677</name>
    <name evidence="1" type="ORF">Y032_0042g677</name>
</gene>
<dbReference type="AlphaFoldDB" id="A0A016UGN8"/>
<dbReference type="Proteomes" id="UP000024635">
    <property type="component" value="Unassembled WGS sequence"/>
</dbReference>
<sequence>MRCLKRIRETKDLTRTARCLIRAREFEENSSDSFEAGFRRGAILKKKILEGRPWLKNAVKLDLRRLKCESVPDELSQRSRSKRSPHRLIASTVLKSDAEFFEINHRRTAPELLEPTTSSPAHKLSNLFTSLFSKVPISEIPKRWSITYEKMLELQKKLEDNEKLPGARVYDATIYDLVTDEYAGERRGKKKEPYVPSFLKDAVRMVNSFTGADNSRILSPRLAPLLPDKAKSRGWLSPTLFPFYRDDSEQQILPIPKILEDSGMNEKDREKILQMIMEISGARETVDNAMKVLEHLSTFGLGEEMLSASEKVGETFERLRASFTSVQKNELNRRGFTFMEVEQMRRLHDDQGLKEPKFDEQVEDYARLSRSERLKALWETVAEIAAIRKRRTKRQIPPVSVLKPTVLSPYQFAPVFGFSVLGPVVLSPNIFSPLILNPSVLGPWVLSPSFPLPFILSPYLLSPYVLSPLVMAPFILNPYVLSPNVINPYVLSPLVLSPLVLCPDLISPMTLGGAVLSPSVLSPAVLSKSYLMVAVLSPSVLS</sequence>
<name>A0A016UGN8_9BILA</name>
<organism evidence="1 2">
    <name type="scientific">Ancylostoma ceylanicum</name>
    <dbReference type="NCBI Taxonomy" id="53326"/>
    <lineage>
        <taxon>Eukaryota</taxon>
        <taxon>Metazoa</taxon>
        <taxon>Ecdysozoa</taxon>
        <taxon>Nematoda</taxon>
        <taxon>Chromadorea</taxon>
        <taxon>Rhabditida</taxon>
        <taxon>Rhabditina</taxon>
        <taxon>Rhabditomorpha</taxon>
        <taxon>Strongyloidea</taxon>
        <taxon>Ancylostomatidae</taxon>
        <taxon>Ancylostomatinae</taxon>
        <taxon>Ancylostoma</taxon>
    </lineage>
</organism>
<dbReference type="InterPro" id="IPR006954">
    <property type="entry name" value="Mlt-10-like"/>
</dbReference>